<protein>
    <submittedName>
        <fullName evidence="1">(northern house mosquito) hypothetical protein</fullName>
    </submittedName>
</protein>
<name>A0A8D8H455_CULPI</name>
<dbReference type="EMBL" id="HBUE01196398">
    <property type="protein sequence ID" value="CAG6527869.1"/>
    <property type="molecule type" value="Transcribed_RNA"/>
</dbReference>
<accession>A0A8D8H455</accession>
<dbReference type="EMBL" id="HBUE01302416">
    <property type="protein sequence ID" value="CAG6579595.1"/>
    <property type="molecule type" value="Transcribed_RNA"/>
</dbReference>
<sequence length="110" mass="12416">MSTNSHKMTMTRTMKTTTEILQVTRNMFTCRKNKPQRIESRAVERKIPSSSPNFAHCAGNVFAEKRPKLTGISTLVLNRIAALRRDVTWSSMVHTTKPVTSAGCMAKWAF</sequence>
<evidence type="ECO:0000313" key="1">
    <source>
        <dbReference type="EMBL" id="CAG6527869.1"/>
    </source>
</evidence>
<dbReference type="EMBL" id="HBUE01018764">
    <property type="protein sequence ID" value="CAG6451644.1"/>
    <property type="molecule type" value="Transcribed_RNA"/>
</dbReference>
<dbReference type="AlphaFoldDB" id="A0A8D8H455"/>
<organism evidence="1">
    <name type="scientific">Culex pipiens</name>
    <name type="common">House mosquito</name>
    <dbReference type="NCBI Taxonomy" id="7175"/>
    <lineage>
        <taxon>Eukaryota</taxon>
        <taxon>Metazoa</taxon>
        <taxon>Ecdysozoa</taxon>
        <taxon>Arthropoda</taxon>
        <taxon>Hexapoda</taxon>
        <taxon>Insecta</taxon>
        <taxon>Pterygota</taxon>
        <taxon>Neoptera</taxon>
        <taxon>Endopterygota</taxon>
        <taxon>Diptera</taxon>
        <taxon>Nematocera</taxon>
        <taxon>Culicoidea</taxon>
        <taxon>Culicidae</taxon>
        <taxon>Culicinae</taxon>
        <taxon>Culicini</taxon>
        <taxon>Culex</taxon>
        <taxon>Culex</taxon>
    </lineage>
</organism>
<proteinExistence type="predicted"/>
<reference evidence="1" key="1">
    <citation type="submission" date="2021-05" db="EMBL/GenBank/DDBJ databases">
        <authorList>
            <person name="Alioto T."/>
            <person name="Alioto T."/>
            <person name="Gomez Garrido J."/>
        </authorList>
    </citation>
    <scope>NUCLEOTIDE SEQUENCE</scope>
</reference>